<feature type="compositionally biased region" description="Low complexity" evidence="1">
    <location>
        <begin position="607"/>
        <end position="616"/>
    </location>
</feature>
<evidence type="ECO:0000313" key="2">
    <source>
        <dbReference type="EMBL" id="ELU44568.1"/>
    </source>
</evidence>
<reference evidence="2 3" key="1">
    <citation type="journal article" date="2013" name="Nat. Commun.">
        <title>The evolution and pathogenic mechanisms of the rice sheath blight pathogen.</title>
        <authorList>
            <person name="Zheng A."/>
            <person name="Lin R."/>
            <person name="Xu L."/>
            <person name="Qin P."/>
            <person name="Tang C."/>
            <person name="Ai P."/>
            <person name="Zhang D."/>
            <person name="Liu Y."/>
            <person name="Sun Z."/>
            <person name="Feng H."/>
            <person name="Wang Y."/>
            <person name="Chen Y."/>
            <person name="Liang X."/>
            <person name="Fu R."/>
            <person name="Li Q."/>
            <person name="Zhang J."/>
            <person name="Yu X."/>
            <person name="Xie Z."/>
            <person name="Ding L."/>
            <person name="Guan P."/>
            <person name="Tang J."/>
            <person name="Liang Y."/>
            <person name="Wang S."/>
            <person name="Deng Q."/>
            <person name="Li S."/>
            <person name="Zhu J."/>
            <person name="Wang L."/>
            <person name="Liu H."/>
            <person name="Li P."/>
        </authorList>
    </citation>
    <scope>NUCLEOTIDE SEQUENCE [LARGE SCALE GENOMIC DNA]</scope>
    <source>
        <strain evidence="3">AG-1 IA</strain>
    </source>
</reference>
<dbReference type="OrthoDB" id="2562743at2759"/>
<dbReference type="PANTHER" id="PTHR21974">
    <property type="entry name" value="RE15880P"/>
    <property type="match status" value="1"/>
</dbReference>
<organism evidence="2 3">
    <name type="scientific">Thanatephorus cucumeris (strain AG1-IA)</name>
    <name type="common">Rice sheath blight fungus</name>
    <name type="synonym">Rhizoctonia solani</name>
    <dbReference type="NCBI Taxonomy" id="983506"/>
    <lineage>
        <taxon>Eukaryota</taxon>
        <taxon>Fungi</taxon>
        <taxon>Dikarya</taxon>
        <taxon>Basidiomycota</taxon>
        <taxon>Agaricomycotina</taxon>
        <taxon>Agaricomycetes</taxon>
        <taxon>Cantharellales</taxon>
        <taxon>Ceratobasidiaceae</taxon>
        <taxon>Rhizoctonia</taxon>
        <taxon>Rhizoctonia solani AG-1</taxon>
    </lineage>
</organism>
<evidence type="ECO:0000256" key="1">
    <source>
        <dbReference type="SAM" id="MobiDB-lite"/>
    </source>
</evidence>
<dbReference type="PANTHER" id="PTHR21974:SF2">
    <property type="entry name" value="RE15880P"/>
    <property type="match status" value="1"/>
</dbReference>
<dbReference type="HOGENOM" id="CLU_484968_0_0_1"/>
<feature type="compositionally biased region" description="Pro residues" evidence="1">
    <location>
        <begin position="596"/>
        <end position="606"/>
    </location>
</feature>
<name>L8X696_THACA</name>
<protein>
    <submittedName>
        <fullName evidence="2">Uncharacterized protein</fullName>
    </submittedName>
</protein>
<comment type="caution">
    <text evidence="2">The sequence shown here is derived from an EMBL/GenBank/DDBJ whole genome shotgun (WGS) entry which is preliminary data.</text>
</comment>
<keyword evidence="3" id="KW-1185">Reference proteome</keyword>
<dbReference type="EMBL" id="AFRT01000291">
    <property type="protein sequence ID" value="ELU44568.1"/>
    <property type="molecule type" value="Genomic_DNA"/>
</dbReference>
<gene>
    <name evidence="2" type="ORF">AG1IA_01393</name>
</gene>
<dbReference type="AlphaFoldDB" id="L8X696"/>
<dbReference type="Proteomes" id="UP000011668">
    <property type="component" value="Unassembled WGS sequence"/>
</dbReference>
<sequence>MTAHSACSSNPTMTNYSLPARNQLHGYYRSFECTYICLSTAYCTATLFLPEALINSHCACGLALTATRVIYLCEPRLEALAEDLKSDIYKADRVTTPRPPLNLRSRPVYIHAALLNGLNALDYVPAAAEDNAARLQVIDREIGSRQQEVQSLEKKTKSEYKDLSRAKSTTRQWLLRIRQGEDAVAQKLEKEQKEYLDAFRAERDARDELAMLMGEKSERERAQRVELAKKGEQIDELKRKIESLYEGLFSGPTPGEITELGGLTEALILLVVHIDYPEEESAERHFKAVETEYHRTQTYLNQHTTAISLLIKAEKTISTCTKKLNEARIATAKLTQEDTLANMSEQLVQCSSLLSSRLTASIAQNLIRQADEACGGNAGAAVGTLDMVPSIPRTTEWDGEEFVTSLDGRFPAKLDECIRKLAEARTRLQGEIDKSSARIDGSQASVRQLSTKLQTSRKELADIRCRIMTSLTNPAALEAHPHSSAKNAHEVGDSDLPVYFDSVNTISGRPATDPSGNVSVGVPSYEESQAQNQPVGGFRVTLPRGNVDHGPTPVYAPSGSAPGPGGIGGFRVMAEPGWSPALSPRLHIPEAHGSPMPSPLPSPLSPKSPVVCLPPSTSSQAGPSGPRPISWSLNPYASAMIRRASLDNEGLLPPGGWMSNTNPFKDPGESLNNGH</sequence>
<evidence type="ECO:0000313" key="3">
    <source>
        <dbReference type="Proteomes" id="UP000011668"/>
    </source>
</evidence>
<accession>L8X696</accession>
<feature type="region of interest" description="Disordered" evidence="1">
    <location>
        <begin position="652"/>
        <end position="675"/>
    </location>
</feature>
<proteinExistence type="predicted"/>
<dbReference type="STRING" id="983506.L8X696"/>
<feature type="region of interest" description="Disordered" evidence="1">
    <location>
        <begin position="584"/>
        <end position="629"/>
    </location>
</feature>